<comment type="caution">
    <text evidence="2">The sequence shown here is derived from an EMBL/GenBank/DDBJ whole genome shotgun (WGS) entry which is preliminary data.</text>
</comment>
<protein>
    <submittedName>
        <fullName evidence="2">YslB like protein</fullName>
    </submittedName>
</protein>
<reference evidence="2 3" key="1">
    <citation type="journal article" date="2015" name="Genome Announc.">
        <title>Expanding the biotechnology potential of lactobacilli through comparative genomics of 213 strains and associated genera.</title>
        <authorList>
            <person name="Sun Z."/>
            <person name="Harris H.M."/>
            <person name="McCann A."/>
            <person name="Guo C."/>
            <person name="Argimon S."/>
            <person name="Zhang W."/>
            <person name="Yang X."/>
            <person name="Jeffery I.B."/>
            <person name="Cooney J.C."/>
            <person name="Kagawa T.F."/>
            <person name="Liu W."/>
            <person name="Song Y."/>
            <person name="Salvetti E."/>
            <person name="Wrobel A."/>
            <person name="Rasinkangas P."/>
            <person name="Parkhill J."/>
            <person name="Rea M.C."/>
            <person name="O'Sullivan O."/>
            <person name="Ritari J."/>
            <person name="Douillard F.P."/>
            <person name="Paul Ross R."/>
            <person name="Yang R."/>
            <person name="Briner A.E."/>
            <person name="Felis G.E."/>
            <person name="de Vos W.M."/>
            <person name="Barrangou R."/>
            <person name="Klaenhammer T.R."/>
            <person name="Caufield P.W."/>
            <person name="Cui Y."/>
            <person name="Zhang H."/>
            <person name="O'Toole P.W."/>
        </authorList>
    </citation>
    <scope>NUCLEOTIDE SEQUENCE [LARGE SCALE GENOMIC DNA]</scope>
    <source>
        <strain evidence="2 3">DSM 13145</strain>
    </source>
</reference>
<accession>A0A0R1P7X4</accession>
<evidence type="ECO:0000313" key="2">
    <source>
        <dbReference type="EMBL" id="KRL28577.1"/>
    </source>
</evidence>
<feature type="region of interest" description="Disordered" evidence="1">
    <location>
        <begin position="153"/>
        <end position="174"/>
    </location>
</feature>
<dbReference type="EMBL" id="AZER01000004">
    <property type="protein sequence ID" value="KRL28577.1"/>
    <property type="molecule type" value="Genomic_DNA"/>
</dbReference>
<dbReference type="Gene3D" id="3.30.1380.20">
    <property type="entry name" value="Trafficking protein particle complex subunit 3"/>
    <property type="match status" value="1"/>
</dbReference>
<dbReference type="RefSeq" id="WP_057747907.1">
    <property type="nucleotide sequence ID" value="NZ_AZER01000004.1"/>
</dbReference>
<name>A0A0R1P7X4_9LACO</name>
<organism evidence="2 3">
    <name type="scientific">Limosilactobacillus frumenti DSM 13145</name>
    <dbReference type="NCBI Taxonomy" id="1423746"/>
    <lineage>
        <taxon>Bacteria</taxon>
        <taxon>Bacillati</taxon>
        <taxon>Bacillota</taxon>
        <taxon>Bacilli</taxon>
        <taxon>Lactobacillales</taxon>
        <taxon>Lactobacillaceae</taxon>
        <taxon>Limosilactobacillus</taxon>
    </lineage>
</organism>
<dbReference type="STRING" id="1423746.FD27_GL001575"/>
<dbReference type="InterPro" id="IPR019642">
    <property type="entry name" value="DUF2507"/>
</dbReference>
<dbReference type="InterPro" id="IPR024096">
    <property type="entry name" value="NO_sig/Golgi_transp_ligand-bd"/>
</dbReference>
<gene>
    <name evidence="2" type="ORF">FD27_GL001575</name>
</gene>
<dbReference type="OrthoDB" id="2965348at2"/>
<evidence type="ECO:0000256" key="1">
    <source>
        <dbReference type="SAM" id="MobiDB-lite"/>
    </source>
</evidence>
<evidence type="ECO:0000313" key="3">
    <source>
        <dbReference type="Proteomes" id="UP000051445"/>
    </source>
</evidence>
<dbReference type="PATRIC" id="fig|1423746.3.peg.1604"/>
<proteinExistence type="predicted"/>
<dbReference type="SUPFAM" id="SSF111126">
    <property type="entry name" value="Ligand-binding domain in the NO signalling and Golgi transport"/>
    <property type="match status" value="1"/>
</dbReference>
<keyword evidence="3" id="KW-1185">Reference proteome</keyword>
<sequence length="174" mass="19660">MSQELYNSLLAGHEGITNGALRDVILPAILGKEADEMLYWIGKDVAREFPVQTNDELILLAKQLGFGDLSLQKKSATSQEWQLAGPIVRERINRRKEQTSFGLETGFLAQEIEFQVNSVAEAEIIERHKDNITILVKNDPSSDADSERTELVTFIHPQQSVPQPQPTKKRRHNK</sequence>
<dbReference type="AlphaFoldDB" id="A0A0R1P7X4"/>
<dbReference type="Pfam" id="PF10702">
    <property type="entry name" value="DUF2507"/>
    <property type="match status" value="1"/>
</dbReference>
<dbReference type="Proteomes" id="UP000051445">
    <property type="component" value="Unassembled WGS sequence"/>
</dbReference>